<dbReference type="PANTHER" id="PTHR32134">
    <property type="entry name" value="FNIP REPEAT-CONTAINING PROTEIN"/>
    <property type="match status" value="1"/>
</dbReference>
<proteinExistence type="predicted"/>
<name>A0A8J4PNZ2_9MYCE</name>
<reference evidence="2" key="1">
    <citation type="submission" date="2020-01" db="EMBL/GenBank/DDBJ databases">
        <title>Development of genomics and gene disruption for Polysphondylium violaceum indicates a role for the polyketide synthase stlB in stalk morphogenesis.</title>
        <authorList>
            <person name="Narita B."/>
            <person name="Kawabe Y."/>
            <person name="Kin K."/>
            <person name="Saito T."/>
            <person name="Gibbs R."/>
            <person name="Kuspa A."/>
            <person name="Muzny D."/>
            <person name="Queller D."/>
            <person name="Richards S."/>
            <person name="Strassman J."/>
            <person name="Sucgang R."/>
            <person name="Worley K."/>
            <person name="Schaap P."/>
        </authorList>
    </citation>
    <scope>NUCLEOTIDE SEQUENCE</scope>
    <source>
        <strain evidence="2">QSvi11</strain>
    </source>
</reference>
<protein>
    <submittedName>
        <fullName evidence="2">Uncharacterized protein</fullName>
    </submittedName>
</protein>
<dbReference type="AlphaFoldDB" id="A0A8J4PNZ2"/>
<dbReference type="OrthoDB" id="10600at142796"/>
<evidence type="ECO:0000313" key="2">
    <source>
        <dbReference type="EMBL" id="KAF2070688.1"/>
    </source>
</evidence>
<dbReference type="EMBL" id="AJWJ01000458">
    <property type="protein sequence ID" value="KAF2070688.1"/>
    <property type="molecule type" value="Genomic_DNA"/>
</dbReference>
<gene>
    <name evidence="2" type="ORF">CYY_007989</name>
</gene>
<accession>A0A8J4PNZ2</accession>
<comment type="caution">
    <text evidence="2">The sequence shown here is derived from an EMBL/GenBank/DDBJ whole genome shotgun (WGS) entry which is preliminary data.</text>
</comment>
<dbReference type="Pfam" id="PF05725">
    <property type="entry name" value="FNIP"/>
    <property type="match status" value="2"/>
</dbReference>
<sequence>MCKEIDSNPKKNSFFSVWRNKYTRNLIRNLNIENKCIDLNSSYLVQNYQLLSLLDTDRYNILLRLHIHISPNTINNRYQLYLNSPFQYLINSIKLDFKETTDGTPREIFNLSAIPHYVKDMVIQCSNSVELVGKFPRQLKKLELKKYQKDLVPGFLPRESLNTLVISEFKHSILPESLPTSLKYLHLPDLYDTQISPGVLTKSLQGFKVTSFTSYLSQFKVSSNYMYILQETKGIVQTIDDLQQLPTIEWLTNVEISYFKDFILEPNSFPQLIETLYIHRYPQPLGKDTLPKRLKTLRLDQYNHSLGEGDLLPHSLRHLHLGEFDKPLFKRQLPPNLSTMTLNRYNQPLLPLATLSRLHSLALDRYNHPLSDTFFPPSLKSLKLGAFNHQLSTDTLPRHLEKLYLLSYKQDILPNSLPPNTLKHLSLLTLSSARCNAIPNSVESLFIYSDKTDNDGLDMANIIPPSVTKLLINANGNIFFPWYSHQSSLQLDTIPNTVKHLELYGINHNNNTIPKDCHSLKTDSNSLKSILNSTNLYL</sequence>
<dbReference type="SUPFAM" id="SSF52058">
    <property type="entry name" value="L domain-like"/>
    <property type="match status" value="1"/>
</dbReference>
<organism evidence="2 3">
    <name type="scientific">Polysphondylium violaceum</name>
    <dbReference type="NCBI Taxonomy" id="133409"/>
    <lineage>
        <taxon>Eukaryota</taxon>
        <taxon>Amoebozoa</taxon>
        <taxon>Evosea</taxon>
        <taxon>Eumycetozoa</taxon>
        <taxon>Dictyostelia</taxon>
        <taxon>Dictyosteliales</taxon>
        <taxon>Dictyosteliaceae</taxon>
        <taxon>Polysphondylium</taxon>
    </lineage>
</organism>
<dbReference type="PANTHER" id="PTHR32134:SF180">
    <property type="entry name" value="FNIP REPEAT-CONTAINING PROTEIN"/>
    <property type="match status" value="1"/>
</dbReference>
<evidence type="ECO:0000313" key="3">
    <source>
        <dbReference type="Proteomes" id="UP000695562"/>
    </source>
</evidence>
<dbReference type="InterPro" id="IPR008615">
    <property type="entry name" value="FNIP"/>
</dbReference>
<dbReference type="Proteomes" id="UP000695562">
    <property type="component" value="Unassembled WGS sequence"/>
</dbReference>
<dbReference type="InterPro" id="IPR051251">
    <property type="entry name" value="STK_FNIP-Repeat"/>
</dbReference>
<keyword evidence="1" id="KW-0677">Repeat</keyword>
<evidence type="ECO:0000256" key="1">
    <source>
        <dbReference type="ARBA" id="ARBA00022737"/>
    </source>
</evidence>
<keyword evidence="3" id="KW-1185">Reference proteome</keyword>